<sequence>MIGNIKAMSITEFRATAAEQLRWVEESGEQIWLKRRGRVVSAVVPLYQLKVLDALLATSVEEKARGMQAEYKAHALAKKIQAREELARLERGLDCGGGLRTRMLRRQLEVGRDPWERDGVLVVV</sequence>
<dbReference type="RefSeq" id="WP_183967887.1">
    <property type="nucleotide sequence ID" value="NZ_BAABBZ010000019.1"/>
</dbReference>
<gene>
    <name evidence="1" type="ORF">GGQ68_003397</name>
</gene>
<organism evidence="1 2">
    <name type="scientific">Sagittula marina</name>
    <dbReference type="NCBI Taxonomy" id="943940"/>
    <lineage>
        <taxon>Bacteria</taxon>
        <taxon>Pseudomonadati</taxon>
        <taxon>Pseudomonadota</taxon>
        <taxon>Alphaproteobacteria</taxon>
        <taxon>Rhodobacterales</taxon>
        <taxon>Roseobacteraceae</taxon>
        <taxon>Sagittula</taxon>
    </lineage>
</organism>
<accession>A0A7W6DQ05</accession>
<name>A0A7W6DQ05_9RHOB</name>
<dbReference type="AlphaFoldDB" id="A0A7W6DQ05"/>
<dbReference type="Proteomes" id="UP000541426">
    <property type="component" value="Unassembled WGS sequence"/>
</dbReference>
<dbReference type="EMBL" id="JACIEJ010000008">
    <property type="protein sequence ID" value="MBB3987053.1"/>
    <property type="molecule type" value="Genomic_DNA"/>
</dbReference>
<dbReference type="GO" id="GO:0003677">
    <property type="term" value="F:DNA binding"/>
    <property type="evidence" value="ECO:0007669"/>
    <property type="project" value="UniProtKB-KW"/>
</dbReference>
<comment type="caution">
    <text evidence="1">The sequence shown here is derived from an EMBL/GenBank/DDBJ whole genome shotgun (WGS) entry which is preliminary data.</text>
</comment>
<proteinExistence type="predicted"/>
<protein>
    <submittedName>
        <fullName evidence="1">Antitoxin (DNA-binding transcriptional repressor) of toxin-antitoxin stability system</fullName>
    </submittedName>
</protein>
<evidence type="ECO:0000313" key="1">
    <source>
        <dbReference type="EMBL" id="MBB3987053.1"/>
    </source>
</evidence>
<reference evidence="1 2" key="1">
    <citation type="submission" date="2020-08" db="EMBL/GenBank/DDBJ databases">
        <title>Genomic Encyclopedia of Type Strains, Phase IV (KMG-IV): sequencing the most valuable type-strain genomes for metagenomic binning, comparative biology and taxonomic classification.</title>
        <authorList>
            <person name="Goeker M."/>
        </authorList>
    </citation>
    <scope>NUCLEOTIDE SEQUENCE [LARGE SCALE GENOMIC DNA]</scope>
    <source>
        <strain evidence="1 2">DSM 102235</strain>
    </source>
</reference>
<keyword evidence="1" id="KW-0238">DNA-binding</keyword>
<keyword evidence="2" id="KW-1185">Reference proteome</keyword>
<evidence type="ECO:0000313" key="2">
    <source>
        <dbReference type="Proteomes" id="UP000541426"/>
    </source>
</evidence>